<organism evidence="3 4">
    <name type="scientific">Rufibacter roseus</name>
    <dbReference type="NCBI Taxonomy" id="1567108"/>
    <lineage>
        <taxon>Bacteria</taxon>
        <taxon>Pseudomonadati</taxon>
        <taxon>Bacteroidota</taxon>
        <taxon>Cytophagia</taxon>
        <taxon>Cytophagales</taxon>
        <taxon>Hymenobacteraceae</taxon>
        <taxon>Rufibacter</taxon>
    </lineage>
</organism>
<evidence type="ECO:0000256" key="2">
    <source>
        <dbReference type="SAM" id="SignalP"/>
    </source>
</evidence>
<name>A0ABW2DI62_9BACT</name>
<keyword evidence="2" id="KW-0732">Signal</keyword>
<feature type="region of interest" description="Disordered" evidence="1">
    <location>
        <begin position="49"/>
        <end position="72"/>
    </location>
</feature>
<evidence type="ECO:0000313" key="3">
    <source>
        <dbReference type="EMBL" id="MFC6996258.1"/>
    </source>
</evidence>
<sequence>MKKLSNVAAAALVAVSFGFASCDSKTANNMETETENTIDDISAEADSLSLDSIEVRDQPVNDGVADKMENNQ</sequence>
<proteinExistence type="predicted"/>
<comment type="caution">
    <text evidence="3">The sequence shown here is derived from an EMBL/GenBank/DDBJ whole genome shotgun (WGS) entry which is preliminary data.</text>
</comment>
<reference evidence="4" key="1">
    <citation type="journal article" date="2019" name="Int. J. Syst. Evol. Microbiol.">
        <title>The Global Catalogue of Microorganisms (GCM) 10K type strain sequencing project: providing services to taxonomists for standard genome sequencing and annotation.</title>
        <authorList>
            <consortium name="The Broad Institute Genomics Platform"/>
            <consortium name="The Broad Institute Genome Sequencing Center for Infectious Disease"/>
            <person name="Wu L."/>
            <person name="Ma J."/>
        </authorList>
    </citation>
    <scope>NUCLEOTIDE SEQUENCE [LARGE SCALE GENOMIC DNA]</scope>
    <source>
        <strain evidence="4">CGMCC 4.7393</strain>
    </source>
</reference>
<feature type="chain" id="PRO_5046596697" description="Secreted protein" evidence="2">
    <location>
        <begin position="21"/>
        <end position="72"/>
    </location>
</feature>
<feature type="compositionally biased region" description="Basic and acidic residues" evidence="1">
    <location>
        <begin position="53"/>
        <end position="72"/>
    </location>
</feature>
<evidence type="ECO:0000313" key="4">
    <source>
        <dbReference type="Proteomes" id="UP001596405"/>
    </source>
</evidence>
<dbReference type="RefSeq" id="WP_066619892.1">
    <property type="nucleotide sequence ID" value="NZ_JBHSYQ010000003.1"/>
</dbReference>
<keyword evidence="4" id="KW-1185">Reference proteome</keyword>
<protein>
    <recommendedName>
        <fullName evidence="5">Secreted protein</fullName>
    </recommendedName>
</protein>
<dbReference type="Proteomes" id="UP001596405">
    <property type="component" value="Unassembled WGS sequence"/>
</dbReference>
<evidence type="ECO:0008006" key="5">
    <source>
        <dbReference type="Google" id="ProtNLM"/>
    </source>
</evidence>
<dbReference type="EMBL" id="JBHSYQ010000003">
    <property type="protein sequence ID" value="MFC6996258.1"/>
    <property type="molecule type" value="Genomic_DNA"/>
</dbReference>
<evidence type="ECO:0000256" key="1">
    <source>
        <dbReference type="SAM" id="MobiDB-lite"/>
    </source>
</evidence>
<gene>
    <name evidence="3" type="ORF">ACFQHR_01420</name>
</gene>
<feature type="signal peptide" evidence="2">
    <location>
        <begin position="1"/>
        <end position="20"/>
    </location>
</feature>
<accession>A0ABW2DI62</accession>
<dbReference type="PROSITE" id="PS51257">
    <property type="entry name" value="PROKAR_LIPOPROTEIN"/>
    <property type="match status" value="1"/>
</dbReference>